<gene>
    <name evidence="1" type="ORF">LIER_09753</name>
</gene>
<dbReference type="EMBL" id="BAABME010001683">
    <property type="protein sequence ID" value="GAA0150920.1"/>
    <property type="molecule type" value="Genomic_DNA"/>
</dbReference>
<dbReference type="PANTHER" id="PTHR33240:SF8">
    <property type="entry name" value="OS03G0439900 PROTEIN"/>
    <property type="match status" value="1"/>
</dbReference>
<comment type="caution">
    <text evidence="1">The sequence shown here is derived from an EMBL/GenBank/DDBJ whole genome shotgun (WGS) entry which is preliminary data.</text>
</comment>
<organism evidence="1 2">
    <name type="scientific">Lithospermum erythrorhizon</name>
    <name type="common">Purple gromwell</name>
    <name type="synonym">Lithospermum officinale var. erythrorhizon</name>
    <dbReference type="NCBI Taxonomy" id="34254"/>
    <lineage>
        <taxon>Eukaryota</taxon>
        <taxon>Viridiplantae</taxon>
        <taxon>Streptophyta</taxon>
        <taxon>Embryophyta</taxon>
        <taxon>Tracheophyta</taxon>
        <taxon>Spermatophyta</taxon>
        <taxon>Magnoliopsida</taxon>
        <taxon>eudicotyledons</taxon>
        <taxon>Gunneridae</taxon>
        <taxon>Pentapetalae</taxon>
        <taxon>asterids</taxon>
        <taxon>lamiids</taxon>
        <taxon>Boraginales</taxon>
        <taxon>Boraginaceae</taxon>
        <taxon>Boraginoideae</taxon>
        <taxon>Lithospermeae</taxon>
        <taxon>Lithospermum</taxon>
    </lineage>
</organism>
<sequence>MIELTNASQRVQSNWTTSLRKGIPALNDTRNGITSWFHAIDARVTYNVLLGRPWIHSSNAVPSTLHQCLKYCQSGIERMIKADENPFTVEESQFSNAKYFQRKKVTEPQQLEVLETSKTEPLILPRKDDKIKKALQGLTLLLTQLDKVASMLLKGLKPPASGPNIEHGTMGTKSYDLLVKAGHNPEEDKSMGQLQPEVTGDKVHGLNEIQTMLRQKGHTIRSISAGLGYIPKPPLRVLIKRVNNYCTSEVKEMLIKSQREEKQKSVFQRLWANIKSYNSTQRGSIFNRLGKPTPRLI</sequence>
<accession>A0AAV3PKU2</accession>
<evidence type="ECO:0000313" key="1">
    <source>
        <dbReference type="EMBL" id="GAA0150920.1"/>
    </source>
</evidence>
<name>A0AAV3PKU2_LITER</name>
<keyword evidence="2" id="KW-1185">Reference proteome</keyword>
<dbReference type="Proteomes" id="UP001454036">
    <property type="component" value="Unassembled WGS sequence"/>
</dbReference>
<dbReference type="PANTHER" id="PTHR33240">
    <property type="entry name" value="OS08G0508500 PROTEIN"/>
    <property type="match status" value="1"/>
</dbReference>
<dbReference type="AlphaFoldDB" id="A0AAV3PKU2"/>
<protein>
    <submittedName>
        <fullName evidence="1">Uncharacterized protein</fullName>
    </submittedName>
</protein>
<reference evidence="1 2" key="1">
    <citation type="submission" date="2024-01" db="EMBL/GenBank/DDBJ databases">
        <title>The complete chloroplast genome sequence of Lithospermum erythrorhizon: insights into the phylogenetic relationship among Boraginaceae species and the maternal lineages of purple gromwells.</title>
        <authorList>
            <person name="Okada T."/>
            <person name="Watanabe K."/>
        </authorList>
    </citation>
    <scope>NUCLEOTIDE SEQUENCE [LARGE SCALE GENOMIC DNA]</scope>
</reference>
<evidence type="ECO:0000313" key="2">
    <source>
        <dbReference type="Proteomes" id="UP001454036"/>
    </source>
</evidence>
<proteinExistence type="predicted"/>